<keyword evidence="4" id="KW-1185">Reference proteome</keyword>
<evidence type="ECO:0000256" key="1">
    <source>
        <dbReference type="SAM" id="Phobius"/>
    </source>
</evidence>
<dbReference type="PANTHER" id="PTHR23028">
    <property type="entry name" value="ACETYLTRANSFERASE"/>
    <property type="match status" value="1"/>
</dbReference>
<dbReference type="InterPro" id="IPR002656">
    <property type="entry name" value="Acyl_transf_3_dom"/>
</dbReference>
<feature type="transmembrane region" description="Helical" evidence="1">
    <location>
        <begin position="12"/>
        <end position="30"/>
    </location>
</feature>
<dbReference type="PANTHER" id="PTHR23028:SF131">
    <property type="entry name" value="BLR2367 PROTEIN"/>
    <property type="match status" value="1"/>
</dbReference>
<feature type="transmembrane region" description="Helical" evidence="1">
    <location>
        <begin position="50"/>
        <end position="70"/>
    </location>
</feature>
<reference evidence="3 4" key="1">
    <citation type="submission" date="2020-08" db="EMBL/GenBank/DDBJ databases">
        <title>Sequencing the genomes of 1000 actinobacteria strains.</title>
        <authorList>
            <person name="Klenk H.-P."/>
        </authorList>
    </citation>
    <scope>NUCLEOTIDE SEQUENCE [LARGE SCALE GENOMIC DNA]</scope>
    <source>
        <strain evidence="3 4">DSM 24823</strain>
    </source>
</reference>
<dbReference type="GO" id="GO:0016747">
    <property type="term" value="F:acyltransferase activity, transferring groups other than amino-acyl groups"/>
    <property type="evidence" value="ECO:0007669"/>
    <property type="project" value="InterPro"/>
</dbReference>
<keyword evidence="1" id="KW-1133">Transmembrane helix</keyword>
<proteinExistence type="predicted"/>
<evidence type="ECO:0000259" key="2">
    <source>
        <dbReference type="Pfam" id="PF01757"/>
    </source>
</evidence>
<dbReference type="RefSeq" id="WP_184283790.1">
    <property type="nucleotide sequence ID" value="NZ_BAAAPG010000001.1"/>
</dbReference>
<feature type="transmembrane region" description="Helical" evidence="1">
    <location>
        <begin position="325"/>
        <end position="345"/>
    </location>
</feature>
<dbReference type="GO" id="GO:0000271">
    <property type="term" value="P:polysaccharide biosynthetic process"/>
    <property type="evidence" value="ECO:0007669"/>
    <property type="project" value="TreeGrafter"/>
</dbReference>
<feature type="transmembrane region" description="Helical" evidence="1">
    <location>
        <begin position="178"/>
        <end position="195"/>
    </location>
</feature>
<name>A0A7W9CDV3_9MICO</name>
<protein>
    <submittedName>
        <fullName evidence="3">Peptidoglycan/LPS O-acetylase OafA/YrhL</fullName>
    </submittedName>
</protein>
<feature type="transmembrane region" description="Helical" evidence="1">
    <location>
        <begin position="301"/>
        <end position="319"/>
    </location>
</feature>
<evidence type="ECO:0000313" key="3">
    <source>
        <dbReference type="EMBL" id="MBB5743813.1"/>
    </source>
</evidence>
<comment type="caution">
    <text evidence="3">The sequence shown here is derived from an EMBL/GenBank/DDBJ whole genome shotgun (WGS) entry which is preliminary data.</text>
</comment>
<sequence>MASSQRISSLDGVRGSAALIVLVYHCSLIAMPHLDGGLATWLTQSPGKVVFAGTEAVLVFFVLSGLVVTLPVLRDGFRWLRYYPTRLLRLYLPVWGSVVFAAILIALVPRDPSTMPDDSWMQKAQATGVTPSSFLQESFLLLRSYDINNVLWSLRWELIFSLALPLFVGVAVLLRRHAIVAAIVACLLTVAGRVIDVPALVYLPVFMLGALMAVRIDDLLAWARRRRHAAFWPSVTVLALTLLIASWLARPIAAPGSIAGRVCWGLAGVGAALIIVAAMGWPAFRGALEGRTPQWLGRVSYSLYLVHVPILATLTYLWGSANWPWVMAVGIPASLIMAELFHRFVEAPAHRLAKAAGASSTRLLSRV</sequence>
<dbReference type="EMBL" id="JACHMU010000001">
    <property type="protein sequence ID" value="MBB5743813.1"/>
    <property type="molecule type" value="Genomic_DNA"/>
</dbReference>
<feature type="transmembrane region" description="Helical" evidence="1">
    <location>
        <begin position="258"/>
        <end position="281"/>
    </location>
</feature>
<keyword evidence="1" id="KW-0472">Membrane</keyword>
<gene>
    <name evidence="3" type="ORF">HD600_002310</name>
</gene>
<feature type="transmembrane region" description="Helical" evidence="1">
    <location>
        <begin position="154"/>
        <end position="173"/>
    </location>
</feature>
<dbReference type="Pfam" id="PF01757">
    <property type="entry name" value="Acyl_transf_3"/>
    <property type="match status" value="1"/>
</dbReference>
<feature type="transmembrane region" description="Helical" evidence="1">
    <location>
        <begin position="230"/>
        <end position="252"/>
    </location>
</feature>
<dbReference type="AlphaFoldDB" id="A0A7W9CDV3"/>
<feature type="transmembrane region" description="Helical" evidence="1">
    <location>
        <begin position="201"/>
        <end position="223"/>
    </location>
</feature>
<dbReference type="GO" id="GO:0016020">
    <property type="term" value="C:membrane"/>
    <property type="evidence" value="ECO:0007669"/>
    <property type="project" value="TreeGrafter"/>
</dbReference>
<keyword evidence="1" id="KW-0812">Transmembrane</keyword>
<feature type="transmembrane region" description="Helical" evidence="1">
    <location>
        <begin position="90"/>
        <end position="108"/>
    </location>
</feature>
<dbReference type="Proteomes" id="UP000517712">
    <property type="component" value="Unassembled WGS sequence"/>
</dbReference>
<organism evidence="3 4">
    <name type="scientific">Microbacterium ginsengiterrae</name>
    <dbReference type="NCBI Taxonomy" id="546115"/>
    <lineage>
        <taxon>Bacteria</taxon>
        <taxon>Bacillati</taxon>
        <taxon>Actinomycetota</taxon>
        <taxon>Actinomycetes</taxon>
        <taxon>Micrococcales</taxon>
        <taxon>Microbacteriaceae</taxon>
        <taxon>Microbacterium</taxon>
    </lineage>
</organism>
<evidence type="ECO:0000313" key="4">
    <source>
        <dbReference type="Proteomes" id="UP000517712"/>
    </source>
</evidence>
<accession>A0A7W9CDV3</accession>
<feature type="domain" description="Acyltransferase 3" evidence="2">
    <location>
        <begin position="8"/>
        <end position="337"/>
    </location>
</feature>
<dbReference type="InterPro" id="IPR050879">
    <property type="entry name" value="Acyltransferase_3"/>
</dbReference>